<reference evidence="10" key="1">
    <citation type="submission" date="2020-05" db="EMBL/GenBank/DDBJ databases">
        <authorList>
            <person name="Zhu T."/>
            <person name="Keshari N."/>
            <person name="Lu X."/>
        </authorList>
    </citation>
    <scope>NUCLEOTIDE SEQUENCE</scope>
    <source>
        <strain evidence="10">NK1-12</strain>
    </source>
</reference>
<dbReference type="InterPro" id="IPR011527">
    <property type="entry name" value="ABC1_TM_dom"/>
</dbReference>
<gene>
    <name evidence="10" type="ORF">HJG54_27015</name>
</gene>
<dbReference type="GO" id="GO:0140359">
    <property type="term" value="F:ABC-type transporter activity"/>
    <property type="evidence" value="ECO:0007669"/>
    <property type="project" value="InterPro"/>
</dbReference>
<keyword evidence="4 10" id="KW-0067">ATP-binding</keyword>
<evidence type="ECO:0000313" key="10">
    <source>
        <dbReference type="EMBL" id="WNZ26117.1"/>
    </source>
</evidence>
<dbReference type="SMART" id="SM00382">
    <property type="entry name" value="AAA"/>
    <property type="match status" value="1"/>
</dbReference>
<feature type="transmembrane region" description="Helical" evidence="7">
    <location>
        <begin position="172"/>
        <end position="190"/>
    </location>
</feature>
<dbReference type="SUPFAM" id="SSF52540">
    <property type="entry name" value="P-loop containing nucleoside triphosphate hydrolases"/>
    <property type="match status" value="1"/>
</dbReference>
<dbReference type="PROSITE" id="PS50893">
    <property type="entry name" value="ABC_TRANSPORTER_2"/>
    <property type="match status" value="1"/>
</dbReference>
<evidence type="ECO:0000256" key="5">
    <source>
        <dbReference type="ARBA" id="ARBA00022989"/>
    </source>
</evidence>
<dbReference type="PANTHER" id="PTHR24221:SF423">
    <property type="entry name" value="ABC TRANSPORTER"/>
    <property type="match status" value="1"/>
</dbReference>
<evidence type="ECO:0000259" key="8">
    <source>
        <dbReference type="PROSITE" id="PS50893"/>
    </source>
</evidence>
<dbReference type="InterPro" id="IPR039421">
    <property type="entry name" value="Type_1_exporter"/>
</dbReference>
<name>A0AA97AMV5_9CYAN</name>
<evidence type="ECO:0000259" key="9">
    <source>
        <dbReference type="PROSITE" id="PS50929"/>
    </source>
</evidence>
<proteinExistence type="predicted"/>
<dbReference type="InterPro" id="IPR003439">
    <property type="entry name" value="ABC_transporter-like_ATP-bd"/>
</dbReference>
<dbReference type="InterPro" id="IPR003593">
    <property type="entry name" value="AAA+_ATPase"/>
</dbReference>
<feature type="transmembrane region" description="Helical" evidence="7">
    <location>
        <begin position="29"/>
        <end position="49"/>
    </location>
</feature>
<evidence type="ECO:0000256" key="7">
    <source>
        <dbReference type="SAM" id="Phobius"/>
    </source>
</evidence>
<dbReference type="Gene3D" id="3.40.50.300">
    <property type="entry name" value="P-loop containing nucleotide triphosphate hydrolases"/>
    <property type="match status" value="1"/>
</dbReference>
<feature type="domain" description="ABC transmembrane type-1" evidence="9">
    <location>
        <begin position="29"/>
        <end position="317"/>
    </location>
</feature>
<dbReference type="Pfam" id="PF00664">
    <property type="entry name" value="ABC_membrane"/>
    <property type="match status" value="1"/>
</dbReference>
<evidence type="ECO:0000256" key="1">
    <source>
        <dbReference type="ARBA" id="ARBA00004651"/>
    </source>
</evidence>
<dbReference type="PANTHER" id="PTHR24221">
    <property type="entry name" value="ATP-BINDING CASSETTE SUB-FAMILY B"/>
    <property type="match status" value="1"/>
</dbReference>
<dbReference type="Gene3D" id="1.20.1560.10">
    <property type="entry name" value="ABC transporter type 1, transmembrane domain"/>
    <property type="match status" value="1"/>
</dbReference>
<keyword evidence="6 7" id="KW-0472">Membrane</keyword>
<protein>
    <submittedName>
        <fullName evidence="10">ABC transporter ATP-binding protein</fullName>
    </submittedName>
</protein>
<dbReference type="GO" id="GO:0005886">
    <property type="term" value="C:plasma membrane"/>
    <property type="evidence" value="ECO:0007669"/>
    <property type="project" value="UniProtKB-SubCell"/>
</dbReference>
<organism evidence="10">
    <name type="scientific">Leptolyngbya sp. NK1-12</name>
    <dbReference type="NCBI Taxonomy" id="2547451"/>
    <lineage>
        <taxon>Bacteria</taxon>
        <taxon>Bacillati</taxon>
        <taxon>Cyanobacteriota</taxon>
        <taxon>Cyanophyceae</taxon>
        <taxon>Leptolyngbyales</taxon>
        <taxon>Leptolyngbyaceae</taxon>
        <taxon>Leptolyngbya group</taxon>
        <taxon>Leptolyngbya</taxon>
    </lineage>
</organism>
<dbReference type="SUPFAM" id="SSF90123">
    <property type="entry name" value="ABC transporter transmembrane region"/>
    <property type="match status" value="1"/>
</dbReference>
<feature type="transmembrane region" description="Helical" evidence="7">
    <location>
        <begin position="291"/>
        <end position="313"/>
    </location>
</feature>
<keyword evidence="5 7" id="KW-1133">Transmembrane helix</keyword>
<dbReference type="GO" id="GO:0005524">
    <property type="term" value="F:ATP binding"/>
    <property type="evidence" value="ECO:0007669"/>
    <property type="project" value="UniProtKB-KW"/>
</dbReference>
<dbReference type="Pfam" id="PF00005">
    <property type="entry name" value="ABC_tran"/>
    <property type="match status" value="1"/>
</dbReference>
<evidence type="ECO:0000256" key="6">
    <source>
        <dbReference type="ARBA" id="ARBA00023136"/>
    </source>
</evidence>
<dbReference type="GO" id="GO:0016887">
    <property type="term" value="F:ATP hydrolysis activity"/>
    <property type="evidence" value="ECO:0007669"/>
    <property type="project" value="InterPro"/>
</dbReference>
<dbReference type="InterPro" id="IPR036640">
    <property type="entry name" value="ABC1_TM_sf"/>
</dbReference>
<dbReference type="AlphaFoldDB" id="A0AA97AMV5"/>
<feature type="transmembrane region" description="Helical" evidence="7">
    <location>
        <begin position="145"/>
        <end position="166"/>
    </location>
</feature>
<dbReference type="EMBL" id="CP053586">
    <property type="protein sequence ID" value="WNZ26117.1"/>
    <property type="molecule type" value="Genomic_DNA"/>
</dbReference>
<dbReference type="InterPro" id="IPR027417">
    <property type="entry name" value="P-loop_NTPase"/>
</dbReference>
<keyword evidence="3" id="KW-0547">Nucleotide-binding</keyword>
<evidence type="ECO:0000256" key="3">
    <source>
        <dbReference type="ARBA" id="ARBA00022741"/>
    </source>
</evidence>
<feature type="domain" description="ABC transporter" evidence="8">
    <location>
        <begin position="389"/>
        <end position="635"/>
    </location>
</feature>
<keyword evidence="2 7" id="KW-0812">Transmembrane</keyword>
<evidence type="ECO:0000256" key="4">
    <source>
        <dbReference type="ARBA" id="ARBA00022840"/>
    </source>
</evidence>
<feature type="transmembrane region" description="Helical" evidence="7">
    <location>
        <begin position="61"/>
        <end position="85"/>
    </location>
</feature>
<evidence type="ECO:0000256" key="2">
    <source>
        <dbReference type="ARBA" id="ARBA00022692"/>
    </source>
</evidence>
<accession>A0AA97AMV5</accession>
<dbReference type="PROSITE" id="PS50929">
    <property type="entry name" value="ABC_TM1F"/>
    <property type="match status" value="1"/>
</dbReference>
<sequence>MTNNSKLPIWPLLWQLIYYTPKLYLVDSFFWILFMSLPGVTGLIIRAFFDQLAGHSTLGLSLWGLMALLVATDLGNLAVLFLATFTKTQHRFTMRALLQHNLFVHLLNRPGALPVMTSAESVATVSAGEAISYFRDDADLIQDTIATISEVIGAGVLAIGALALLLSINARMTLLAFLPLAVMVVMVEQAQKRIKQYRQASRHATEQVTGFIGEIFSAVQAIKVAGAQNQVLSYFQQVNEQRRQRMVQDQLFTAMLKSAFENLYSIGTGLILLVAAQFMQSGAGSLSVGDFAVFVFYLPYVTYFLEFLGDFLAQIQQTEVSFERMAALLSGAEATHSTRPSQTTRPLNPQVDALVAHTPLYLNDLWGHRPELPPVDQPHWDEHTPLHELSAHNLTYAYADTGQGISGVNLTLRRGSLTVITGPVGSGKTTLLRVLLGLLPMQAGAIYWNGDKVNDPANFFVPPRSAYTPQAPKLFSDSLRGNLLLGLEPDEPILAQAITTAVFDPDVATMPEGLETRIGPRGVRLSGGQVQRTAAARMLVRQPELLVFDDLSSGLDLETERQLWSRLFPTPPSHDSAAAGSSPSSLAYTPTCLVVSHRRMVLERADQILVLRNGRIVAQGTFAALQATCVELQML</sequence>
<comment type="subcellular location">
    <subcellularLocation>
        <location evidence="1">Cell membrane</location>
        <topology evidence="1">Multi-pass membrane protein</topology>
    </subcellularLocation>
</comment>
<dbReference type="CDD" id="cd07346">
    <property type="entry name" value="ABC_6TM_exporters"/>
    <property type="match status" value="1"/>
</dbReference>